<keyword evidence="4" id="KW-0472">Membrane</keyword>
<dbReference type="Pfam" id="PF07980">
    <property type="entry name" value="SusD_RagB"/>
    <property type="match status" value="1"/>
</dbReference>
<evidence type="ECO:0000256" key="1">
    <source>
        <dbReference type="ARBA" id="ARBA00004442"/>
    </source>
</evidence>
<organism evidence="8 9">
    <name type="scientific">Arenibacter aquaticus</name>
    <dbReference type="NCBI Taxonomy" id="2489054"/>
    <lineage>
        <taxon>Bacteria</taxon>
        <taxon>Pseudomonadati</taxon>
        <taxon>Bacteroidota</taxon>
        <taxon>Flavobacteriia</taxon>
        <taxon>Flavobacteriales</taxon>
        <taxon>Flavobacteriaceae</taxon>
        <taxon>Arenibacter</taxon>
    </lineage>
</organism>
<dbReference type="EMBL" id="RQPJ01000001">
    <property type="protein sequence ID" value="RTE55383.1"/>
    <property type="molecule type" value="Genomic_DNA"/>
</dbReference>
<dbReference type="Proteomes" id="UP000267585">
    <property type="component" value="Unassembled WGS sequence"/>
</dbReference>
<evidence type="ECO:0000313" key="8">
    <source>
        <dbReference type="EMBL" id="RTE55383.1"/>
    </source>
</evidence>
<feature type="domain" description="RagB/SusD" evidence="6">
    <location>
        <begin position="365"/>
        <end position="548"/>
    </location>
</feature>
<evidence type="ECO:0000259" key="7">
    <source>
        <dbReference type="Pfam" id="PF14322"/>
    </source>
</evidence>
<keyword evidence="9" id="KW-1185">Reference proteome</keyword>
<dbReference type="Gene3D" id="1.25.40.390">
    <property type="match status" value="1"/>
</dbReference>
<evidence type="ECO:0000256" key="4">
    <source>
        <dbReference type="ARBA" id="ARBA00023136"/>
    </source>
</evidence>
<keyword evidence="3" id="KW-0732">Signal</keyword>
<dbReference type="Pfam" id="PF14322">
    <property type="entry name" value="SusD-like_3"/>
    <property type="match status" value="1"/>
</dbReference>
<evidence type="ECO:0000256" key="3">
    <source>
        <dbReference type="ARBA" id="ARBA00022729"/>
    </source>
</evidence>
<dbReference type="RefSeq" id="WP_126160686.1">
    <property type="nucleotide sequence ID" value="NZ_RQPJ01000001.1"/>
</dbReference>
<dbReference type="InterPro" id="IPR033985">
    <property type="entry name" value="SusD-like_N"/>
</dbReference>
<reference evidence="8 9" key="1">
    <citation type="submission" date="2018-11" db="EMBL/GenBank/DDBJ databases">
        <title>Arenibacter aquaticus sp.nov., a marine bacterium isolated from surface seawater in the South China Sea.</title>
        <authorList>
            <person name="Guo J."/>
            <person name="Sun J."/>
        </authorList>
    </citation>
    <scope>NUCLEOTIDE SEQUENCE [LARGE SCALE GENOMIC DNA]</scope>
    <source>
        <strain evidence="8 9">GUO666</strain>
    </source>
</reference>
<comment type="caution">
    <text evidence="8">The sequence shown here is derived from an EMBL/GenBank/DDBJ whole genome shotgun (WGS) entry which is preliminary data.</text>
</comment>
<dbReference type="InterPro" id="IPR012944">
    <property type="entry name" value="SusD_RagB_dom"/>
</dbReference>
<dbReference type="GO" id="GO:0009279">
    <property type="term" value="C:cell outer membrane"/>
    <property type="evidence" value="ECO:0007669"/>
    <property type="project" value="UniProtKB-SubCell"/>
</dbReference>
<feature type="domain" description="SusD-like N-terminal" evidence="7">
    <location>
        <begin position="34"/>
        <end position="236"/>
    </location>
</feature>
<sequence>MKDKIYKLRRNNIVRATIAFVFIALIASCDDSILEENPLSEVSLDVLFSNEAGFDNYIVSLHEAARQEHTRYNRVAWHASQWTGTDVGIAGSSFETQWEEYGTYLTPTRDIVVDTWSWCYRILLIRANTIITYAEKPESANLFESEAEKNAIVAEAKFFRAYGHNLLANLYGGIPIMDTLNLVPKNDFTRNTRKEVYEHCKKDLEFASQWLPETVSGDKDGRIVKAAADHLLTEIYISLGEYDNAITSASRVIDSGLYELMTERFGVNMDQPGDVFSDLFIQGNQNRSSGNKESIYVWQFEDGIAGGGENLLHRIWGPFYIRLSDPDGVSGMILADSLSRGVAFTRPTNYVLYDIWKDNWDNDLRNSEYNIKRKYWYNNPNSNYYGQLVEERTEAVDTLQNIYPTIRKIEGERLSTASQPNGRSAKDMIVYRLAETYLLRAEAYLNKGDKINAAEDINMVRSRSNAKPVSSSDVTIDYILDERARELIAEEPRRRTLVRMGKLVERVRKYSDFESSRTSIQDYHELWPIPQVEIDANFGAELEQNPGY</sequence>
<gene>
    <name evidence="8" type="ORF">EHW67_02095</name>
</gene>
<dbReference type="PROSITE" id="PS51257">
    <property type="entry name" value="PROKAR_LIPOPROTEIN"/>
    <property type="match status" value="1"/>
</dbReference>
<evidence type="ECO:0000313" key="9">
    <source>
        <dbReference type="Proteomes" id="UP000267585"/>
    </source>
</evidence>
<dbReference type="OrthoDB" id="5694214at2"/>
<comment type="subcellular location">
    <subcellularLocation>
        <location evidence="1">Cell outer membrane</location>
    </subcellularLocation>
</comment>
<proteinExistence type="inferred from homology"/>
<keyword evidence="5" id="KW-0998">Cell outer membrane</keyword>
<accession>A0A3S0IQL7</accession>
<evidence type="ECO:0000259" key="6">
    <source>
        <dbReference type="Pfam" id="PF07980"/>
    </source>
</evidence>
<comment type="similarity">
    <text evidence="2">Belongs to the SusD family.</text>
</comment>
<dbReference type="AlphaFoldDB" id="A0A3S0IQL7"/>
<name>A0A3S0IQL7_9FLAO</name>
<evidence type="ECO:0000256" key="2">
    <source>
        <dbReference type="ARBA" id="ARBA00006275"/>
    </source>
</evidence>
<protein>
    <submittedName>
        <fullName evidence="8">RagB/SusD family nutrient uptake outer membrane protein</fullName>
    </submittedName>
</protein>
<dbReference type="InterPro" id="IPR011990">
    <property type="entry name" value="TPR-like_helical_dom_sf"/>
</dbReference>
<evidence type="ECO:0000256" key="5">
    <source>
        <dbReference type="ARBA" id="ARBA00023237"/>
    </source>
</evidence>
<dbReference type="SUPFAM" id="SSF48452">
    <property type="entry name" value="TPR-like"/>
    <property type="match status" value="1"/>
</dbReference>